<dbReference type="Proteomes" id="UP000298652">
    <property type="component" value="Chromosome 3"/>
</dbReference>
<feature type="region of interest" description="Disordered" evidence="1">
    <location>
        <begin position="137"/>
        <end position="165"/>
    </location>
</feature>
<name>A0A4U6V5H5_SETVI</name>
<proteinExistence type="predicted"/>
<evidence type="ECO:0000313" key="3">
    <source>
        <dbReference type="Proteomes" id="UP000298652"/>
    </source>
</evidence>
<dbReference type="EMBL" id="CM016554">
    <property type="protein sequence ID" value="TKW24348.1"/>
    <property type="molecule type" value="Genomic_DNA"/>
</dbReference>
<keyword evidence="3" id="KW-1185">Reference proteome</keyword>
<dbReference type="Gramene" id="TKW24348">
    <property type="protein sequence ID" value="TKW24348"/>
    <property type="gene ID" value="SEVIR_3G046450v2"/>
</dbReference>
<gene>
    <name evidence="2" type="ORF">SEVIR_3G046450v2</name>
</gene>
<accession>A0A4U6V5H5</accession>
<dbReference type="AlphaFoldDB" id="A0A4U6V5H5"/>
<reference evidence="2" key="1">
    <citation type="submission" date="2019-03" db="EMBL/GenBank/DDBJ databases">
        <title>WGS assembly of Setaria viridis.</title>
        <authorList>
            <person name="Huang P."/>
            <person name="Jenkins J."/>
            <person name="Grimwood J."/>
            <person name="Barry K."/>
            <person name="Healey A."/>
            <person name="Mamidi S."/>
            <person name="Sreedasyam A."/>
            <person name="Shu S."/>
            <person name="Feldman M."/>
            <person name="Wu J."/>
            <person name="Yu Y."/>
            <person name="Chen C."/>
            <person name="Johnson J."/>
            <person name="Rokhsar D."/>
            <person name="Baxter I."/>
            <person name="Schmutz J."/>
            <person name="Brutnell T."/>
            <person name="Kellogg E."/>
        </authorList>
    </citation>
    <scope>NUCLEOTIDE SEQUENCE [LARGE SCALE GENOMIC DNA]</scope>
</reference>
<feature type="region of interest" description="Disordered" evidence="1">
    <location>
        <begin position="1"/>
        <end position="26"/>
    </location>
</feature>
<sequence length="177" mass="18677">MRTATGGERAPRRRGPLGGVGLPQLRPGVAHGGRRLGLCVVAALRWSAGVEDRRRRCATAWGTPRGGRLLQERRGAANRAAGGGALLRAARTAATLCGRGEGGELRAAGRGPCLPWRARRGNRRWRRAAQQRREAAELLPGWARSEPGLAGSAQKAGPTSRGRKRCGLGCKRVGLAG</sequence>
<protein>
    <submittedName>
        <fullName evidence="2">Uncharacterized protein</fullName>
    </submittedName>
</protein>
<evidence type="ECO:0000313" key="2">
    <source>
        <dbReference type="EMBL" id="TKW24348.1"/>
    </source>
</evidence>
<organism evidence="2 3">
    <name type="scientific">Setaria viridis</name>
    <name type="common">Green bristlegrass</name>
    <name type="synonym">Setaria italica subsp. viridis</name>
    <dbReference type="NCBI Taxonomy" id="4556"/>
    <lineage>
        <taxon>Eukaryota</taxon>
        <taxon>Viridiplantae</taxon>
        <taxon>Streptophyta</taxon>
        <taxon>Embryophyta</taxon>
        <taxon>Tracheophyta</taxon>
        <taxon>Spermatophyta</taxon>
        <taxon>Magnoliopsida</taxon>
        <taxon>Liliopsida</taxon>
        <taxon>Poales</taxon>
        <taxon>Poaceae</taxon>
        <taxon>PACMAD clade</taxon>
        <taxon>Panicoideae</taxon>
        <taxon>Panicodae</taxon>
        <taxon>Paniceae</taxon>
        <taxon>Cenchrinae</taxon>
        <taxon>Setaria</taxon>
    </lineage>
</organism>
<evidence type="ECO:0000256" key="1">
    <source>
        <dbReference type="SAM" id="MobiDB-lite"/>
    </source>
</evidence>